<proteinExistence type="predicted"/>
<sequence>MRLQHQRCSFIGILVLGSWERHQAVCQAPQRGNALNVGNGDQHCTFLMLKANAAEAVTPEDRDAASKTDKDQPFESSISALDETQRSKVFCKKANQGPPSLGYTGTLAGHCMQLPTETELALAEYQGWMSTRAYTLQTL</sequence>
<evidence type="ECO:0000256" key="1">
    <source>
        <dbReference type="SAM" id="MobiDB-lite"/>
    </source>
</evidence>
<name>A0ABP0TFD1_9BRYO</name>
<protein>
    <submittedName>
        <fullName evidence="2">Uncharacterized protein</fullName>
    </submittedName>
</protein>
<reference evidence="2 3" key="1">
    <citation type="submission" date="2024-02" db="EMBL/GenBank/DDBJ databases">
        <authorList>
            <consortium name="ELIXIR-Norway"/>
            <consortium name="Elixir Norway"/>
        </authorList>
    </citation>
    <scope>NUCLEOTIDE SEQUENCE [LARGE SCALE GENOMIC DNA]</scope>
</reference>
<keyword evidence="3" id="KW-1185">Reference proteome</keyword>
<evidence type="ECO:0000313" key="3">
    <source>
        <dbReference type="Proteomes" id="UP001497512"/>
    </source>
</evidence>
<evidence type="ECO:0000313" key="2">
    <source>
        <dbReference type="EMBL" id="CAK9191811.1"/>
    </source>
</evidence>
<feature type="region of interest" description="Disordered" evidence="1">
    <location>
        <begin position="57"/>
        <end position="76"/>
    </location>
</feature>
<dbReference type="Proteomes" id="UP001497512">
    <property type="component" value="Chromosome 1"/>
</dbReference>
<gene>
    <name evidence="2" type="ORF">CSSPTR1EN2_LOCUS1577</name>
</gene>
<organism evidence="2 3">
    <name type="scientific">Sphagnum troendelagicum</name>
    <dbReference type="NCBI Taxonomy" id="128251"/>
    <lineage>
        <taxon>Eukaryota</taxon>
        <taxon>Viridiplantae</taxon>
        <taxon>Streptophyta</taxon>
        <taxon>Embryophyta</taxon>
        <taxon>Bryophyta</taxon>
        <taxon>Sphagnophytina</taxon>
        <taxon>Sphagnopsida</taxon>
        <taxon>Sphagnales</taxon>
        <taxon>Sphagnaceae</taxon>
        <taxon>Sphagnum</taxon>
    </lineage>
</organism>
<feature type="compositionally biased region" description="Basic and acidic residues" evidence="1">
    <location>
        <begin position="59"/>
        <end position="73"/>
    </location>
</feature>
<accession>A0ABP0TFD1</accession>
<dbReference type="EMBL" id="OZ019893">
    <property type="protein sequence ID" value="CAK9191811.1"/>
    <property type="molecule type" value="Genomic_DNA"/>
</dbReference>